<feature type="transmembrane region" description="Helical" evidence="1">
    <location>
        <begin position="82"/>
        <end position="104"/>
    </location>
</feature>
<accession>A0A1M6TP44</accession>
<keyword evidence="1" id="KW-1133">Transmembrane helix</keyword>
<dbReference type="SUPFAM" id="SSF55874">
    <property type="entry name" value="ATPase domain of HSP90 chaperone/DNA topoisomerase II/histidine kinase"/>
    <property type="match status" value="1"/>
</dbReference>
<keyword evidence="3" id="KW-0418">Kinase</keyword>
<dbReference type="InterPro" id="IPR036890">
    <property type="entry name" value="HATPase_C_sf"/>
</dbReference>
<feature type="transmembrane region" description="Helical" evidence="1">
    <location>
        <begin position="186"/>
        <end position="206"/>
    </location>
</feature>
<name>A0A1M6TP44_9FIRM</name>
<dbReference type="STRING" id="1123349.SAMN02744037_02644"/>
<protein>
    <submittedName>
        <fullName evidence="3">Two-component system, AgrA family, sensor histidine kinase AgrC</fullName>
    </submittedName>
</protein>
<dbReference type="PANTHER" id="PTHR40448:SF1">
    <property type="entry name" value="TWO-COMPONENT SENSOR HISTIDINE KINASE"/>
    <property type="match status" value="1"/>
</dbReference>
<feature type="transmembrane region" description="Helical" evidence="1">
    <location>
        <begin position="116"/>
        <end position="136"/>
    </location>
</feature>
<organism evidence="3 4">
    <name type="scientific">Tepidibacter formicigenes DSM 15518</name>
    <dbReference type="NCBI Taxonomy" id="1123349"/>
    <lineage>
        <taxon>Bacteria</taxon>
        <taxon>Bacillati</taxon>
        <taxon>Bacillota</taxon>
        <taxon>Clostridia</taxon>
        <taxon>Peptostreptococcales</taxon>
        <taxon>Peptostreptococcaceae</taxon>
        <taxon>Tepidibacter</taxon>
    </lineage>
</organism>
<keyword evidence="1" id="KW-0472">Membrane</keyword>
<dbReference type="Pfam" id="PF14501">
    <property type="entry name" value="HATPase_c_5"/>
    <property type="match status" value="1"/>
</dbReference>
<feature type="domain" description="Sensor histidine kinase NatK-like C-terminal" evidence="2">
    <location>
        <begin position="320"/>
        <end position="421"/>
    </location>
</feature>
<dbReference type="OrthoDB" id="1656061at2"/>
<feature type="transmembrane region" description="Helical" evidence="1">
    <location>
        <begin position="156"/>
        <end position="174"/>
    </location>
</feature>
<evidence type="ECO:0000256" key="1">
    <source>
        <dbReference type="SAM" id="Phobius"/>
    </source>
</evidence>
<evidence type="ECO:0000259" key="2">
    <source>
        <dbReference type="Pfam" id="PF14501"/>
    </source>
</evidence>
<feature type="transmembrane region" description="Helical" evidence="1">
    <location>
        <begin position="59"/>
        <end position="75"/>
    </location>
</feature>
<evidence type="ECO:0000313" key="4">
    <source>
        <dbReference type="Proteomes" id="UP000242497"/>
    </source>
</evidence>
<sequence length="423" mass="49580">MYNFYFFIMTFCFIYSFVFVFKMLGEYKCNNLYSEIKLIFITALLGTILENIVTKPTRIAIFYLLLSLSMYLVYSKNKLHFFKIYLITFAIFALSDAFVADVVYRHVDSFNELNNISMLLIQISVSAIGIFIGIILKRVDIFKLKKNIYIEENKTFWLYIGFVVILFTTIIYYFENINSSINNYVVFFMLLFLCCMLVSYVVFSILNKLYIEKNEKKHIELYANMIEESLENIRAFRHDYRNILMCISGYISSNNMEGLKKYFYENLVNDKYINNNVYGLINIKNTHVKGLINIKSAKASSLGLDLNLNIENEIENFLLKDIDICKILGILIDNAIEASTESSRKVINIDILNNKERISIIVSNSFKTKPEINKIFEKGYSTKGNDRGLGLDIVRKLNKKYHNMNMNTYIKDDLFHQEMIIKK</sequence>
<dbReference type="InterPro" id="IPR032834">
    <property type="entry name" value="NatK-like_C"/>
</dbReference>
<keyword evidence="3" id="KW-0808">Transferase</keyword>
<dbReference type="Proteomes" id="UP000242497">
    <property type="component" value="Unassembled WGS sequence"/>
</dbReference>
<dbReference type="GO" id="GO:0042802">
    <property type="term" value="F:identical protein binding"/>
    <property type="evidence" value="ECO:0007669"/>
    <property type="project" value="TreeGrafter"/>
</dbReference>
<feature type="transmembrane region" description="Helical" evidence="1">
    <location>
        <begin position="36"/>
        <end position="53"/>
    </location>
</feature>
<keyword evidence="1" id="KW-0812">Transmembrane</keyword>
<gene>
    <name evidence="3" type="ORF">SAMN02744037_02644</name>
</gene>
<dbReference type="EMBL" id="FRAE01000102">
    <property type="protein sequence ID" value="SHK58696.1"/>
    <property type="molecule type" value="Genomic_DNA"/>
</dbReference>
<proteinExistence type="predicted"/>
<evidence type="ECO:0000313" key="3">
    <source>
        <dbReference type="EMBL" id="SHK58696.1"/>
    </source>
</evidence>
<feature type="transmembrane region" description="Helical" evidence="1">
    <location>
        <begin position="6"/>
        <end position="24"/>
    </location>
</feature>
<dbReference type="GO" id="GO:0016301">
    <property type="term" value="F:kinase activity"/>
    <property type="evidence" value="ECO:0007669"/>
    <property type="project" value="UniProtKB-KW"/>
</dbReference>
<dbReference type="RefSeq" id="WP_072890797.1">
    <property type="nucleotide sequence ID" value="NZ_FRAE01000102.1"/>
</dbReference>
<dbReference type="Gene3D" id="3.30.565.10">
    <property type="entry name" value="Histidine kinase-like ATPase, C-terminal domain"/>
    <property type="match status" value="1"/>
</dbReference>
<keyword evidence="4" id="KW-1185">Reference proteome</keyword>
<reference evidence="4" key="1">
    <citation type="submission" date="2016-11" db="EMBL/GenBank/DDBJ databases">
        <authorList>
            <person name="Varghese N."/>
            <person name="Submissions S."/>
        </authorList>
    </citation>
    <scope>NUCLEOTIDE SEQUENCE [LARGE SCALE GENOMIC DNA]</scope>
    <source>
        <strain evidence="4">DSM 15518</strain>
    </source>
</reference>
<dbReference type="AlphaFoldDB" id="A0A1M6TP44"/>
<dbReference type="PANTHER" id="PTHR40448">
    <property type="entry name" value="TWO-COMPONENT SENSOR HISTIDINE KINASE"/>
    <property type="match status" value="1"/>
</dbReference>